<dbReference type="AlphaFoldDB" id="A0AAE3HEY4"/>
<gene>
    <name evidence="2" type="ORF">NSA47_02785</name>
</gene>
<feature type="transmembrane region" description="Helical" evidence="1">
    <location>
        <begin position="12"/>
        <end position="33"/>
    </location>
</feature>
<keyword evidence="3" id="KW-1185">Reference proteome</keyword>
<keyword evidence="1" id="KW-1133">Transmembrane helix</keyword>
<keyword evidence="1" id="KW-0812">Transmembrane</keyword>
<dbReference type="Proteomes" id="UP001205748">
    <property type="component" value="Unassembled WGS sequence"/>
</dbReference>
<feature type="transmembrane region" description="Helical" evidence="1">
    <location>
        <begin position="39"/>
        <end position="59"/>
    </location>
</feature>
<evidence type="ECO:0000313" key="3">
    <source>
        <dbReference type="Proteomes" id="UP001205748"/>
    </source>
</evidence>
<proteinExistence type="predicted"/>
<feature type="transmembrane region" description="Helical" evidence="1">
    <location>
        <begin position="114"/>
        <end position="137"/>
    </location>
</feature>
<comment type="caution">
    <text evidence="2">The sequence shown here is derived from an EMBL/GenBank/DDBJ whole genome shotgun (WGS) entry which is preliminary data.</text>
</comment>
<dbReference type="RefSeq" id="WP_257529378.1">
    <property type="nucleotide sequence ID" value="NZ_JANKAS010000002.1"/>
</dbReference>
<feature type="transmembrane region" description="Helical" evidence="1">
    <location>
        <begin position="90"/>
        <end position="108"/>
    </location>
</feature>
<protein>
    <recommendedName>
        <fullName evidence="4">DUF3784 domain-containing protein</fullName>
    </recommendedName>
</protein>
<keyword evidence="1" id="KW-0472">Membrane</keyword>
<evidence type="ECO:0000256" key="1">
    <source>
        <dbReference type="SAM" id="Phobius"/>
    </source>
</evidence>
<evidence type="ECO:0008006" key="4">
    <source>
        <dbReference type="Google" id="ProtNLM"/>
    </source>
</evidence>
<reference evidence="2" key="1">
    <citation type="submission" date="2022-07" db="EMBL/GenBank/DDBJ databases">
        <title>Enhanced cultured diversity of the mouse gut microbiota enables custom-made synthetic communities.</title>
        <authorList>
            <person name="Afrizal A."/>
        </authorList>
    </citation>
    <scope>NUCLEOTIDE SEQUENCE</scope>
    <source>
        <strain evidence="2">DSM 28593</strain>
    </source>
</reference>
<organism evidence="2 3">
    <name type="scientific">Irregularibacter muris</name>
    <dbReference type="NCBI Taxonomy" id="1796619"/>
    <lineage>
        <taxon>Bacteria</taxon>
        <taxon>Bacillati</taxon>
        <taxon>Bacillota</taxon>
        <taxon>Clostridia</taxon>
        <taxon>Eubacteriales</taxon>
        <taxon>Eubacteriaceae</taxon>
        <taxon>Irregularibacter</taxon>
    </lineage>
</organism>
<sequence>MNNKKYKKTYKPLIAWLIGYPVIAIIIIERLSILSTKVSTLVSLIIMVISLYILMFIIYKGEYVYWINGGPNYEEAKSAGSEKRKEYAKAYLNIFLKMMLISFLYGIISLFFNFSIWMDILLISLLIIIIAFSTILIKFNK</sequence>
<name>A0AAE3HEY4_9FIRM</name>
<accession>A0AAE3HEY4</accession>
<evidence type="ECO:0000313" key="2">
    <source>
        <dbReference type="EMBL" id="MCR1897913.1"/>
    </source>
</evidence>
<dbReference type="EMBL" id="JANKAS010000002">
    <property type="protein sequence ID" value="MCR1897913.1"/>
    <property type="molecule type" value="Genomic_DNA"/>
</dbReference>